<dbReference type="AlphaFoldDB" id="A0ABD5Z852"/>
<dbReference type="RefSeq" id="WP_279527944.1">
    <property type="nucleotide sequence ID" value="NZ_CP122312.1"/>
</dbReference>
<organism evidence="1 2">
    <name type="scientific">Halospeciosus flavus</name>
    <dbReference type="NCBI Taxonomy" id="3032283"/>
    <lineage>
        <taxon>Archaea</taxon>
        <taxon>Methanobacteriati</taxon>
        <taxon>Methanobacteriota</taxon>
        <taxon>Stenosarchaea group</taxon>
        <taxon>Halobacteria</taxon>
        <taxon>Halobacteriales</taxon>
        <taxon>Halobacteriaceae</taxon>
        <taxon>Halospeciosus</taxon>
    </lineage>
</organism>
<name>A0ABD5Z852_9EURY</name>
<evidence type="ECO:0008006" key="3">
    <source>
        <dbReference type="Google" id="ProtNLM"/>
    </source>
</evidence>
<keyword evidence="2" id="KW-1185">Reference proteome</keyword>
<gene>
    <name evidence="1" type="ORF">ACFQJ9_17540</name>
</gene>
<proteinExistence type="predicted"/>
<evidence type="ECO:0000313" key="1">
    <source>
        <dbReference type="EMBL" id="MFC7201190.1"/>
    </source>
</evidence>
<dbReference type="Proteomes" id="UP001596447">
    <property type="component" value="Unassembled WGS sequence"/>
</dbReference>
<evidence type="ECO:0000313" key="2">
    <source>
        <dbReference type="Proteomes" id="UP001596447"/>
    </source>
</evidence>
<reference evidence="1 2" key="1">
    <citation type="journal article" date="2019" name="Int. J. Syst. Evol. Microbiol.">
        <title>The Global Catalogue of Microorganisms (GCM) 10K type strain sequencing project: providing services to taxonomists for standard genome sequencing and annotation.</title>
        <authorList>
            <consortium name="The Broad Institute Genomics Platform"/>
            <consortium name="The Broad Institute Genome Sequencing Center for Infectious Disease"/>
            <person name="Wu L."/>
            <person name="Ma J."/>
        </authorList>
    </citation>
    <scope>NUCLEOTIDE SEQUENCE [LARGE SCALE GENOMIC DNA]</scope>
    <source>
        <strain evidence="1 2">XZGYJ-43</strain>
    </source>
</reference>
<comment type="caution">
    <text evidence="1">The sequence shown here is derived from an EMBL/GenBank/DDBJ whole genome shotgun (WGS) entry which is preliminary data.</text>
</comment>
<sequence length="163" mass="17968">MGKFADDVQETFRDALAERLPSRSWETEYPVRRTPVDVASPDVPHVFVEVEMRRADPSNNPVKLARYASEGDFDAPLLLVQVFSGYYDLTSGGVSSKRRNAEFVGELGTEALDGFAYRAVDLGFTPPKRGGERPDGWRAEVATVADEIASLLDGDDTLVEEVL</sequence>
<protein>
    <recommendedName>
        <fullName evidence="3">Restriction endonuclease</fullName>
    </recommendedName>
</protein>
<accession>A0ABD5Z852</accession>
<dbReference type="EMBL" id="JBHTAR010000011">
    <property type="protein sequence ID" value="MFC7201190.1"/>
    <property type="molecule type" value="Genomic_DNA"/>
</dbReference>